<evidence type="ECO:0000313" key="6">
    <source>
        <dbReference type="EMBL" id="NYG59786.1"/>
    </source>
</evidence>
<dbReference type="PRINTS" id="PR00719">
    <property type="entry name" value="LMWPTPASE"/>
</dbReference>
<dbReference type="PANTHER" id="PTHR11717:SF31">
    <property type="entry name" value="LOW MOLECULAR WEIGHT PROTEIN-TYROSINE-PHOSPHATASE ETP-RELATED"/>
    <property type="match status" value="1"/>
</dbReference>
<dbReference type="InterPro" id="IPR036196">
    <property type="entry name" value="Ptyr_pPase_sf"/>
</dbReference>
<dbReference type="Proteomes" id="UP000540656">
    <property type="component" value="Unassembled WGS sequence"/>
</dbReference>
<evidence type="ECO:0000256" key="3">
    <source>
        <dbReference type="ARBA" id="ARBA00022912"/>
    </source>
</evidence>
<dbReference type="SMART" id="SM00226">
    <property type="entry name" value="LMWPc"/>
    <property type="match status" value="1"/>
</dbReference>
<dbReference type="GO" id="GO:0004725">
    <property type="term" value="F:protein tyrosine phosphatase activity"/>
    <property type="evidence" value="ECO:0007669"/>
    <property type="project" value="UniProtKB-EC"/>
</dbReference>
<keyword evidence="3" id="KW-0904">Protein phosphatase</keyword>
<dbReference type="EMBL" id="JACCAA010000001">
    <property type="protein sequence ID" value="NYG59786.1"/>
    <property type="molecule type" value="Genomic_DNA"/>
</dbReference>
<evidence type="ECO:0000313" key="7">
    <source>
        <dbReference type="Proteomes" id="UP000540656"/>
    </source>
</evidence>
<proteinExistence type="inferred from homology"/>
<keyword evidence="2 6" id="KW-0378">Hydrolase</keyword>
<evidence type="ECO:0000259" key="5">
    <source>
        <dbReference type="SMART" id="SM00226"/>
    </source>
</evidence>
<dbReference type="RefSeq" id="WP_179502802.1">
    <property type="nucleotide sequence ID" value="NZ_JACCAA010000001.1"/>
</dbReference>
<feature type="domain" description="Phosphotyrosine protein phosphatase I" evidence="5">
    <location>
        <begin position="2"/>
        <end position="179"/>
    </location>
</feature>
<feature type="active site" description="Nucleophile" evidence="4">
    <location>
        <position position="8"/>
    </location>
</feature>
<comment type="caution">
    <text evidence="6">The sequence shown here is derived from an EMBL/GenBank/DDBJ whole genome shotgun (WGS) entry which is preliminary data.</text>
</comment>
<evidence type="ECO:0000256" key="1">
    <source>
        <dbReference type="ARBA" id="ARBA00011063"/>
    </source>
</evidence>
<keyword evidence="7" id="KW-1185">Reference proteome</keyword>
<accession>A0A7Y9URI8</accession>
<dbReference type="SUPFAM" id="SSF52788">
    <property type="entry name" value="Phosphotyrosine protein phosphatases I"/>
    <property type="match status" value="1"/>
</dbReference>
<dbReference type="InterPro" id="IPR017867">
    <property type="entry name" value="Tyr_phospatase_low_mol_wt"/>
</dbReference>
<dbReference type="InterPro" id="IPR023485">
    <property type="entry name" value="Ptyr_pPase"/>
</dbReference>
<feature type="active site" evidence="4">
    <location>
        <position position="14"/>
    </location>
</feature>
<name>A0A7Y9URI8_9ACTN</name>
<evidence type="ECO:0000256" key="4">
    <source>
        <dbReference type="PIRSR" id="PIRSR617867-1"/>
    </source>
</evidence>
<dbReference type="EC" id="3.1.3.48" evidence="6"/>
<gene>
    <name evidence="6" type="ORF">BJ980_002709</name>
</gene>
<evidence type="ECO:0000256" key="2">
    <source>
        <dbReference type="ARBA" id="ARBA00022801"/>
    </source>
</evidence>
<protein>
    <submittedName>
        <fullName evidence="6">Protein-tyrosine phosphatase</fullName>
        <ecNumber evidence="6">3.1.3.48</ecNumber>
    </submittedName>
</protein>
<dbReference type="InterPro" id="IPR050438">
    <property type="entry name" value="LMW_PTPase"/>
</dbReference>
<dbReference type="PANTHER" id="PTHR11717">
    <property type="entry name" value="LOW MOLECULAR WEIGHT PROTEIN TYROSINE PHOSPHATASE"/>
    <property type="match status" value="1"/>
</dbReference>
<reference evidence="6 7" key="1">
    <citation type="submission" date="2020-07" db="EMBL/GenBank/DDBJ databases">
        <title>Sequencing the genomes of 1000 actinobacteria strains.</title>
        <authorList>
            <person name="Klenk H.-P."/>
        </authorList>
    </citation>
    <scope>NUCLEOTIDE SEQUENCE [LARGE SCALE GENOMIC DNA]</scope>
    <source>
        <strain evidence="6 7">DSM 23819</strain>
    </source>
</reference>
<sequence>MPSVLFVCIGNVCRSPLGERLLRLRLAEEGAGDAYDVSSAGVRALKGRSMHPESVRTLEERGGSPEGFVARQITGKIADEADLILAATRDVRSRLLEESPRALRRTFTLTEFVALAEADLAEGKRRAGGAAAIIERCGQARGSLQPELYDIEDPIGRSAATFDRVASVIDEQTARLAKILARESLISG</sequence>
<organism evidence="6 7">
    <name type="scientific">Nocardioides daedukensis</name>
    <dbReference type="NCBI Taxonomy" id="634462"/>
    <lineage>
        <taxon>Bacteria</taxon>
        <taxon>Bacillati</taxon>
        <taxon>Actinomycetota</taxon>
        <taxon>Actinomycetes</taxon>
        <taxon>Propionibacteriales</taxon>
        <taxon>Nocardioidaceae</taxon>
        <taxon>Nocardioides</taxon>
    </lineage>
</organism>
<dbReference type="Gene3D" id="3.40.50.2300">
    <property type="match status" value="1"/>
</dbReference>
<comment type="similarity">
    <text evidence="1">Belongs to the low molecular weight phosphotyrosine protein phosphatase family.</text>
</comment>
<dbReference type="Pfam" id="PF01451">
    <property type="entry name" value="LMWPc"/>
    <property type="match status" value="1"/>
</dbReference>
<dbReference type="AlphaFoldDB" id="A0A7Y9URI8"/>